<dbReference type="InterPro" id="IPR040190">
    <property type="entry name" value="MURQ/GCKR"/>
</dbReference>
<keyword evidence="1 4" id="KW-0456">Lyase</keyword>
<dbReference type="Proteomes" id="UP000095651">
    <property type="component" value="Unassembled WGS sequence"/>
</dbReference>
<dbReference type="GO" id="GO:0016803">
    <property type="term" value="F:ether hydrolase activity"/>
    <property type="evidence" value="ECO:0007669"/>
    <property type="project" value="TreeGrafter"/>
</dbReference>
<proteinExistence type="predicted"/>
<dbReference type="GO" id="GO:0009254">
    <property type="term" value="P:peptidoglycan turnover"/>
    <property type="evidence" value="ECO:0007669"/>
    <property type="project" value="TreeGrafter"/>
</dbReference>
<accession>A0A174FGR1</accession>
<dbReference type="CDD" id="cd05007">
    <property type="entry name" value="SIS_Etherase"/>
    <property type="match status" value="1"/>
</dbReference>
<dbReference type="Gene3D" id="3.40.50.10490">
    <property type="entry name" value="Glucose-6-phosphate isomerase like protein, domain 1"/>
    <property type="match status" value="1"/>
</dbReference>
<gene>
    <name evidence="4" type="primary">murQ_1</name>
    <name evidence="4" type="ORF">ERS852407_02916</name>
</gene>
<dbReference type="PROSITE" id="PS51464">
    <property type="entry name" value="SIS"/>
    <property type="match status" value="1"/>
</dbReference>
<keyword evidence="2" id="KW-0119">Carbohydrate metabolism</keyword>
<dbReference type="RefSeq" id="WP_055656200.1">
    <property type="nucleotide sequence ID" value="NZ_CABIXC010000007.1"/>
</dbReference>
<dbReference type="AlphaFoldDB" id="A0A174FGR1"/>
<dbReference type="NCBIfam" id="NF003915">
    <property type="entry name" value="PRK05441.1"/>
    <property type="match status" value="1"/>
</dbReference>
<dbReference type="InterPro" id="IPR001347">
    <property type="entry name" value="SIS_dom"/>
</dbReference>
<sequence length="296" mass="32075">MEDNLMTLTTEERNPRTMDMSHMEAGEIAAVMNEEDYRCAAAVKEALPQIVNVINTCISTISGGGRVFFIGAAHSGYLGLLDGYETNATFGTENQFIPIVAGHFSDIMKTEGGAEDSAESGKADLEAYGIDEKDYCIGLSASGRTPYPIGALTYARECGTRTAAIINNHDTLLGRVADDVVELVAGAEVITGSTRLKAGTCMKMALNMITTVTMVKLGKVYSNLMIEVPPVSDKMRKRLLYILQQASGCTKERAKELMEETEYDIKLALLMAKKSIGLEQAIKVFEECGGDINRVI</sequence>
<name>A0A174FGR1_9FIRM</name>
<feature type="domain" description="SIS" evidence="3">
    <location>
        <begin position="57"/>
        <end position="219"/>
    </location>
</feature>
<dbReference type="Pfam" id="PF13580">
    <property type="entry name" value="SIS_2"/>
    <property type="match status" value="1"/>
</dbReference>
<dbReference type="PANTHER" id="PTHR10088:SF4">
    <property type="entry name" value="GLUCOKINASE REGULATORY PROTEIN"/>
    <property type="match status" value="1"/>
</dbReference>
<dbReference type="EMBL" id="CYZE01000007">
    <property type="protein sequence ID" value="CUO47315.1"/>
    <property type="molecule type" value="Genomic_DNA"/>
</dbReference>
<dbReference type="PROSITE" id="PS01272">
    <property type="entry name" value="GCKR"/>
    <property type="match status" value="1"/>
</dbReference>
<evidence type="ECO:0000256" key="2">
    <source>
        <dbReference type="ARBA" id="ARBA00023277"/>
    </source>
</evidence>
<evidence type="ECO:0000313" key="4">
    <source>
        <dbReference type="EMBL" id="CUO47315.1"/>
    </source>
</evidence>
<dbReference type="PANTHER" id="PTHR10088">
    <property type="entry name" value="GLUCOKINASE REGULATORY PROTEIN"/>
    <property type="match status" value="1"/>
</dbReference>
<evidence type="ECO:0000256" key="1">
    <source>
        <dbReference type="ARBA" id="ARBA00023239"/>
    </source>
</evidence>
<dbReference type="SUPFAM" id="SSF53697">
    <property type="entry name" value="SIS domain"/>
    <property type="match status" value="1"/>
</dbReference>
<dbReference type="NCBIfam" id="NF009222">
    <property type="entry name" value="PRK12570.1"/>
    <property type="match status" value="1"/>
</dbReference>
<dbReference type="InterPro" id="IPR046348">
    <property type="entry name" value="SIS_dom_sf"/>
</dbReference>
<evidence type="ECO:0000313" key="5">
    <source>
        <dbReference type="Proteomes" id="UP000095651"/>
    </source>
</evidence>
<dbReference type="GO" id="GO:0097367">
    <property type="term" value="F:carbohydrate derivative binding"/>
    <property type="evidence" value="ECO:0007669"/>
    <property type="project" value="InterPro"/>
</dbReference>
<dbReference type="InterPro" id="IPR005486">
    <property type="entry name" value="Glucokinase_regulatory_CS"/>
</dbReference>
<dbReference type="Gene3D" id="1.10.8.1080">
    <property type="match status" value="1"/>
</dbReference>
<dbReference type="EC" id="4.2.1.126" evidence="4"/>
<reference evidence="4 5" key="1">
    <citation type="submission" date="2015-09" db="EMBL/GenBank/DDBJ databases">
        <authorList>
            <consortium name="Pathogen Informatics"/>
        </authorList>
    </citation>
    <scope>NUCLEOTIDE SEQUENCE [LARGE SCALE GENOMIC DNA]</scope>
    <source>
        <strain evidence="4 5">2789STDY5608850</strain>
    </source>
</reference>
<protein>
    <submittedName>
        <fullName evidence="4">RpiR family transcriptional regulator</fullName>
        <ecNumber evidence="4">4.2.1.126</ecNumber>
    </submittedName>
</protein>
<dbReference type="GO" id="GO:0046348">
    <property type="term" value="P:amino sugar catabolic process"/>
    <property type="evidence" value="ECO:0007669"/>
    <property type="project" value="InterPro"/>
</dbReference>
<dbReference type="GO" id="GO:0016835">
    <property type="term" value="F:carbon-oxygen lyase activity"/>
    <property type="evidence" value="ECO:0007669"/>
    <property type="project" value="InterPro"/>
</dbReference>
<organism evidence="4 5">
    <name type="scientific">Hungatella hathewayi</name>
    <dbReference type="NCBI Taxonomy" id="154046"/>
    <lineage>
        <taxon>Bacteria</taxon>
        <taxon>Bacillati</taxon>
        <taxon>Bacillota</taxon>
        <taxon>Clostridia</taxon>
        <taxon>Lachnospirales</taxon>
        <taxon>Lachnospiraceae</taxon>
        <taxon>Hungatella</taxon>
    </lineage>
</organism>
<evidence type="ECO:0000259" key="3">
    <source>
        <dbReference type="PROSITE" id="PS51464"/>
    </source>
</evidence>
<dbReference type="InterPro" id="IPR005488">
    <property type="entry name" value="Etherase_MurQ"/>
</dbReference>